<keyword evidence="4" id="KW-0812">Transmembrane</keyword>
<protein>
    <submittedName>
        <fullName evidence="7">Stage V sporulation protein D</fullName>
    </submittedName>
</protein>
<keyword evidence="8" id="KW-1185">Reference proteome</keyword>
<evidence type="ECO:0000256" key="4">
    <source>
        <dbReference type="SAM" id="Phobius"/>
    </source>
</evidence>
<dbReference type="SUPFAM" id="SSF56601">
    <property type="entry name" value="beta-lactamase/transpeptidase-like"/>
    <property type="match status" value="1"/>
</dbReference>
<evidence type="ECO:0000256" key="1">
    <source>
        <dbReference type="ARBA" id="ARBA00004370"/>
    </source>
</evidence>
<dbReference type="Pfam" id="PF00905">
    <property type="entry name" value="Transpeptidase"/>
    <property type="match status" value="1"/>
</dbReference>
<evidence type="ECO:0000256" key="3">
    <source>
        <dbReference type="ARBA" id="ARBA00023136"/>
    </source>
</evidence>
<dbReference type="Proteomes" id="UP000254664">
    <property type="component" value="Unassembled WGS sequence"/>
</dbReference>
<dbReference type="InterPro" id="IPR036138">
    <property type="entry name" value="PBP_dimer_sf"/>
</dbReference>
<dbReference type="OrthoDB" id="9804124at2"/>
<dbReference type="SUPFAM" id="SSF56519">
    <property type="entry name" value="Penicillin binding protein dimerisation domain"/>
    <property type="match status" value="1"/>
</dbReference>
<comment type="subcellular location">
    <subcellularLocation>
        <location evidence="1">Membrane</location>
    </subcellularLocation>
</comment>
<evidence type="ECO:0000256" key="2">
    <source>
        <dbReference type="ARBA" id="ARBA00007171"/>
    </source>
</evidence>
<dbReference type="Gene3D" id="3.40.710.10">
    <property type="entry name" value="DD-peptidase/beta-lactamase superfamily"/>
    <property type="match status" value="1"/>
</dbReference>
<dbReference type="InterPro" id="IPR050515">
    <property type="entry name" value="Beta-lactam/transpept"/>
</dbReference>
<dbReference type="InterPro" id="IPR001460">
    <property type="entry name" value="PCN-bd_Tpept"/>
</dbReference>
<keyword evidence="4" id="KW-1133">Transmembrane helix</keyword>
<reference evidence="7 8" key="1">
    <citation type="submission" date="2018-06" db="EMBL/GenBank/DDBJ databases">
        <authorList>
            <consortium name="Pathogen Informatics"/>
            <person name="Doyle S."/>
        </authorList>
    </citation>
    <scope>NUCLEOTIDE SEQUENCE [LARGE SCALE GENOMIC DNA]</scope>
    <source>
        <strain evidence="7 8">NCTC9836</strain>
    </source>
</reference>
<gene>
    <name evidence="7" type="primary">penA_2</name>
    <name evidence="7" type="ORF">NCTC9836_02663</name>
</gene>
<feature type="transmembrane region" description="Helical" evidence="4">
    <location>
        <begin position="12"/>
        <end position="32"/>
    </location>
</feature>
<dbReference type="PANTHER" id="PTHR30627">
    <property type="entry name" value="PEPTIDOGLYCAN D,D-TRANSPEPTIDASE"/>
    <property type="match status" value="1"/>
</dbReference>
<dbReference type="Pfam" id="PF03717">
    <property type="entry name" value="PBP_dimer"/>
    <property type="match status" value="1"/>
</dbReference>
<accession>A0A381JB05</accession>
<dbReference type="EMBL" id="UFWZ01000001">
    <property type="protein sequence ID" value="SUY48285.1"/>
    <property type="molecule type" value="Genomic_DNA"/>
</dbReference>
<evidence type="ECO:0000259" key="6">
    <source>
        <dbReference type="Pfam" id="PF03717"/>
    </source>
</evidence>
<sequence length="594" mass="66233">MRNKKIKIKPIRIKATFIIYLLVFLLLSVQLFRRMVIQGEFLGNKAERQFINEAKISPKRGSILDRNGRELAVSADVYKVNLDLLAMQEYCVRYKRTKEEVSEEISEALSIDNNKVISMLDKTDNNGRLLRGMTLERKIEKDKIDKLREIRKTKRYNFMIIENDSTRLYPNNNFLAHALGIVDLEGEGVFGLEKYYDKELMGLSGIRIAELDKNASELPYEDVVYTEAVNGKDVILTIDENIQYIAQTIADKALKDTKAKGVTIIVTNPRNGEVLAMVNKPDFNLNDPRMGIVDNERLQQLWRNKAVNDVFEPGSTFKITTISAALEEKVTFVNDDFYCNGFTIVNGTKLKCWKETGHGAEKLIDILENSCNPGFIELGRRIGQERLNKYIYDFGFGKPSGIDLTGEASGIIKPTDQMTDLDLATISFGQTDAASPIQILAALNTIMNDGIYSTPHLMKEIVGADKNGGITVSKPYEEKNQRQVISKVTSNSVAKMLEETVSKGSGKQAYIEGLGIAGKTGTAQKAKIGGKGYVEGKYIASFIGAAPYDNPKISVFVSIDEPEGEHFGGVIASPVAKELFQQIFNQMAINPVKQ</sequence>
<dbReference type="Gene3D" id="3.30.450.330">
    <property type="match status" value="1"/>
</dbReference>
<evidence type="ECO:0000313" key="7">
    <source>
        <dbReference type="EMBL" id="SUY48285.1"/>
    </source>
</evidence>
<dbReference type="Gene3D" id="3.90.1310.10">
    <property type="entry name" value="Penicillin-binding protein 2a (Domain 2)"/>
    <property type="match status" value="1"/>
</dbReference>
<dbReference type="PANTHER" id="PTHR30627:SF1">
    <property type="entry name" value="PEPTIDOGLYCAN D,D-TRANSPEPTIDASE FTSI"/>
    <property type="match status" value="1"/>
</dbReference>
<feature type="domain" description="Penicillin-binding protein dimerisation" evidence="6">
    <location>
        <begin position="56"/>
        <end position="215"/>
    </location>
</feature>
<evidence type="ECO:0000259" key="5">
    <source>
        <dbReference type="Pfam" id="PF00905"/>
    </source>
</evidence>
<dbReference type="GO" id="GO:0008658">
    <property type="term" value="F:penicillin binding"/>
    <property type="evidence" value="ECO:0007669"/>
    <property type="project" value="InterPro"/>
</dbReference>
<dbReference type="GO" id="GO:0005886">
    <property type="term" value="C:plasma membrane"/>
    <property type="evidence" value="ECO:0007669"/>
    <property type="project" value="TreeGrafter"/>
</dbReference>
<dbReference type="RefSeq" id="WP_115642112.1">
    <property type="nucleotide sequence ID" value="NZ_UFWZ01000001.1"/>
</dbReference>
<proteinExistence type="inferred from homology"/>
<dbReference type="AlphaFoldDB" id="A0A381JB05"/>
<name>A0A381JB05_9CLOT</name>
<dbReference type="InterPro" id="IPR005311">
    <property type="entry name" value="PBP_dimer"/>
</dbReference>
<dbReference type="InterPro" id="IPR012338">
    <property type="entry name" value="Beta-lactam/transpept-like"/>
</dbReference>
<organism evidence="7 8">
    <name type="scientific">Clostridium putrefaciens</name>
    <dbReference type="NCBI Taxonomy" id="99675"/>
    <lineage>
        <taxon>Bacteria</taxon>
        <taxon>Bacillati</taxon>
        <taxon>Bacillota</taxon>
        <taxon>Clostridia</taxon>
        <taxon>Eubacteriales</taxon>
        <taxon>Clostridiaceae</taxon>
        <taxon>Clostridium</taxon>
    </lineage>
</organism>
<dbReference type="GO" id="GO:0071555">
    <property type="term" value="P:cell wall organization"/>
    <property type="evidence" value="ECO:0007669"/>
    <property type="project" value="TreeGrafter"/>
</dbReference>
<keyword evidence="3 4" id="KW-0472">Membrane</keyword>
<feature type="domain" description="Penicillin-binding protein transpeptidase" evidence="5">
    <location>
        <begin position="263"/>
        <end position="580"/>
    </location>
</feature>
<evidence type="ECO:0000313" key="8">
    <source>
        <dbReference type="Proteomes" id="UP000254664"/>
    </source>
</evidence>
<comment type="similarity">
    <text evidence="2">Belongs to the transpeptidase family.</text>
</comment>